<dbReference type="EMBL" id="RKHO01000001">
    <property type="protein sequence ID" value="ROR90764.1"/>
    <property type="molecule type" value="Genomic_DNA"/>
</dbReference>
<keyword evidence="3" id="KW-1185">Reference proteome</keyword>
<accession>A0A3N2CU83</accession>
<name>A0A3N2CU83_9ACTN</name>
<dbReference type="SUPFAM" id="SSF53448">
    <property type="entry name" value="Nucleotide-diphospho-sugar transferases"/>
    <property type="match status" value="1"/>
</dbReference>
<protein>
    <submittedName>
        <fullName evidence="2">Glycosyl transferase family 2</fullName>
    </submittedName>
</protein>
<evidence type="ECO:0000313" key="2">
    <source>
        <dbReference type="EMBL" id="ROR90764.1"/>
    </source>
</evidence>
<dbReference type="PANTHER" id="PTHR43646:SF3">
    <property type="entry name" value="SLR1566 PROTEIN"/>
    <property type="match status" value="1"/>
</dbReference>
<reference evidence="2 3" key="1">
    <citation type="submission" date="2018-11" db="EMBL/GenBank/DDBJ databases">
        <title>Sequencing the genomes of 1000 actinobacteria strains.</title>
        <authorList>
            <person name="Klenk H.-P."/>
        </authorList>
    </citation>
    <scope>NUCLEOTIDE SEQUENCE [LARGE SCALE GENOMIC DNA]</scope>
    <source>
        <strain evidence="2 3">DSM 12652</strain>
    </source>
</reference>
<dbReference type="AlphaFoldDB" id="A0A3N2CU83"/>
<dbReference type="Pfam" id="PF00535">
    <property type="entry name" value="Glycos_transf_2"/>
    <property type="match status" value="1"/>
</dbReference>
<dbReference type="InterPro" id="IPR001173">
    <property type="entry name" value="Glyco_trans_2-like"/>
</dbReference>
<dbReference type="CDD" id="cd00761">
    <property type="entry name" value="Glyco_tranf_GTA_type"/>
    <property type="match status" value="1"/>
</dbReference>
<sequence>MTHALVRAGTVLSLASLTLTVDNLRRLRVPLETARPSPEALAVLLPVRDEVAVVERCVEHLLAAAGRWPGPVRLLVLDDGSTDGTAAVLARLARTHDGLEVLTGEAPPPGWLGKPWACHQLAERALAGDAQVLAFVDADVTVEPHALTASVALLRAAGLDLVCPYPRQDARTPTERLVQPLLQWSWASTLPLAAAERSRRPSTAVANGQLLVVDAGAYRRLGGHAAVRGEVLEDLAVARALKRVGGRGTVVDGTGVASCRMYDGWPALRRGYTKSLWAAFGSPTGAGLAQGALLLAHVVPAVAALGGSRAGLLGYAASVASRVLVARRTGGRAWPDALAHPASVATLAGLTADSFAARRGGRLRWKGRDVEVRP</sequence>
<comment type="caution">
    <text evidence="2">The sequence shown here is derived from an EMBL/GenBank/DDBJ whole genome shotgun (WGS) entry which is preliminary data.</text>
</comment>
<evidence type="ECO:0000259" key="1">
    <source>
        <dbReference type="Pfam" id="PF00535"/>
    </source>
</evidence>
<dbReference type="RefSeq" id="WP_211332464.1">
    <property type="nucleotide sequence ID" value="NZ_RKHO01000001.1"/>
</dbReference>
<dbReference type="InterPro" id="IPR029044">
    <property type="entry name" value="Nucleotide-diphossugar_trans"/>
</dbReference>
<proteinExistence type="predicted"/>
<gene>
    <name evidence="2" type="ORF">EDD33_1612</name>
</gene>
<organism evidence="2 3">
    <name type="scientific">Nocardioides aurantiacus</name>
    <dbReference type="NCBI Taxonomy" id="86796"/>
    <lineage>
        <taxon>Bacteria</taxon>
        <taxon>Bacillati</taxon>
        <taxon>Actinomycetota</taxon>
        <taxon>Actinomycetes</taxon>
        <taxon>Propionibacteriales</taxon>
        <taxon>Nocardioidaceae</taxon>
        <taxon>Nocardioides</taxon>
    </lineage>
</organism>
<dbReference type="PANTHER" id="PTHR43646">
    <property type="entry name" value="GLYCOSYLTRANSFERASE"/>
    <property type="match status" value="1"/>
</dbReference>
<dbReference type="Gene3D" id="3.90.550.10">
    <property type="entry name" value="Spore Coat Polysaccharide Biosynthesis Protein SpsA, Chain A"/>
    <property type="match status" value="1"/>
</dbReference>
<dbReference type="Proteomes" id="UP000281738">
    <property type="component" value="Unassembled WGS sequence"/>
</dbReference>
<keyword evidence="2" id="KW-0808">Transferase</keyword>
<dbReference type="GO" id="GO:0016740">
    <property type="term" value="F:transferase activity"/>
    <property type="evidence" value="ECO:0007669"/>
    <property type="project" value="UniProtKB-KW"/>
</dbReference>
<evidence type="ECO:0000313" key="3">
    <source>
        <dbReference type="Proteomes" id="UP000281738"/>
    </source>
</evidence>
<feature type="domain" description="Glycosyltransferase 2-like" evidence="1">
    <location>
        <begin position="43"/>
        <end position="168"/>
    </location>
</feature>